<proteinExistence type="inferred from homology"/>
<accession>A0A9D1PK69</accession>
<feature type="transmembrane region" description="Helical" evidence="3">
    <location>
        <begin position="103"/>
        <end position="123"/>
    </location>
</feature>
<dbReference type="Proteomes" id="UP000823937">
    <property type="component" value="Unassembled WGS sequence"/>
</dbReference>
<keyword evidence="3" id="KW-0812">Transmembrane</keyword>
<keyword evidence="5" id="KW-0808">Transferase</keyword>
<evidence type="ECO:0000256" key="1">
    <source>
        <dbReference type="ARBA" id="ARBA00004370"/>
    </source>
</evidence>
<evidence type="ECO:0000313" key="6">
    <source>
        <dbReference type="Proteomes" id="UP000823937"/>
    </source>
</evidence>
<feature type="domain" description="Acyltransferase 3" evidence="4">
    <location>
        <begin position="4"/>
        <end position="304"/>
    </location>
</feature>
<dbReference type="PANTHER" id="PTHR37312">
    <property type="entry name" value="MEMBRANE-BOUND ACYLTRANSFERASE YKRP-RELATED"/>
    <property type="match status" value="1"/>
</dbReference>
<dbReference type="InterPro" id="IPR052734">
    <property type="entry name" value="Nod_factor_acetyltransferase"/>
</dbReference>
<keyword evidence="3" id="KW-1133">Transmembrane helix</keyword>
<gene>
    <name evidence="5" type="ORF">H9895_02505</name>
</gene>
<dbReference type="InterPro" id="IPR002656">
    <property type="entry name" value="Acyl_transf_3_dom"/>
</dbReference>
<evidence type="ECO:0000259" key="4">
    <source>
        <dbReference type="Pfam" id="PF01757"/>
    </source>
</evidence>
<keyword evidence="5" id="KW-0012">Acyltransferase</keyword>
<feature type="transmembrane region" description="Helical" evidence="3">
    <location>
        <begin position="281"/>
        <end position="303"/>
    </location>
</feature>
<feature type="transmembrane region" description="Helical" evidence="3">
    <location>
        <begin position="184"/>
        <end position="203"/>
    </location>
</feature>
<sequence length="334" mass="39157">MERNAFFDNARLLLITLVVFGHIIQPITFDSKSLATLYTWIYTFHMPAFIMIAGYFAKGSSDSKYLFTLAKKLLIPYVIFQVVYTGYYFLIDKKDWLIDSIFYPHWSLWFLFSLFCWHMLLILYKHVRPVVGIVIAIIIGVTIGYFDSIGHMFSLSRTFVFFPYFLIGYWISEQQMMALKRVPIKIASLVVMTVFAVAIYYLPDVNTDWLLASKSYGALGVEWGGSVFRFTVYMTSLLMAFSVLAWIPKRRFSFTKLGERTLYVYLLHGFIVQYLRQEDIIQVTNIFDFIGVIAITIIIVFLLSSKFFMTVTEPMIELSTRRWNNFKNRNRDAY</sequence>
<comment type="caution">
    <text evidence="5">The sequence shown here is derived from an EMBL/GenBank/DDBJ whole genome shotgun (WGS) entry which is preliminary data.</text>
</comment>
<dbReference type="Pfam" id="PF01757">
    <property type="entry name" value="Acyl_transf_3"/>
    <property type="match status" value="1"/>
</dbReference>
<keyword evidence="3" id="KW-0472">Membrane</keyword>
<name>A0A9D1PK69_9BACI</name>
<protein>
    <submittedName>
        <fullName evidence="5">Acyltransferase family protein</fullName>
    </submittedName>
</protein>
<reference evidence="5" key="2">
    <citation type="submission" date="2021-04" db="EMBL/GenBank/DDBJ databases">
        <authorList>
            <person name="Gilroy R."/>
        </authorList>
    </citation>
    <scope>NUCLEOTIDE SEQUENCE</scope>
    <source>
        <strain evidence="5">CHK169-2315</strain>
    </source>
</reference>
<reference evidence="5" key="1">
    <citation type="journal article" date="2021" name="PeerJ">
        <title>Extensive microbial diversity within the chicken gut microbiome revealed by metagenomics and culture.</title>
        <authorList>
            <person name="Gilroy R."/>
            <person name="Ravi A."/>
            <person name="Getino M."/>
            <person name="Pursley I."/>
            <person name="Horton D.L."/>
            <person name="Alikhan N.F."/>
            <person name="Baker D."/>
            <person name="Gharbi K."/>
            <person name="Hall N."/>
            <person name="Watson M."/>
            <person name="Adriaenssens E.M."/>
            <person name="Foster-Nyarko E."/>
            <person name="Jarju S."/>
            <person name="Secka A."/>
            <person name="Antonio M."/>
            <person name="Oren A."/>
            <person name="Chaudhuri R.R."/>
            <person name="La Ragione R."/>
            <person name="Hildebrand F."/>
            <person name="Pallen M.J."/>
        </authorList>
    </citation>
    <scope>NUCLEOTIDE SEQUENCE</scope>
    <source>
        <strain evidence="5">CHK169-2315</strain>
    </source>
</reference>
<feature type="transmembrane region" description="Helical" evidence="3">
    <location>
        <begin position="152"/>
        <end position="172"/>
    </location>
</feature>
<organism evidence="5 6">
    <name type="scientific">Candidatus Pseudogracilibacillus intestinigallinarum</name>
    <dbReference type="NCBI Taxonomy" id="2838742"/>
    <lineage>
        <taxon>Bacteria</taxon>
        <taxon>Bacillati</taxon>
        <taxon>Bacillota</taxon>
        <taxon>Bacilli</taxon>
        <taxon>Bacillales</taxon>
        <taxon>Bacillaceae</taxon>
        <taxon>Pseudogracilibacillus</taxon>
    </lineage>
</organism>
<dbReference type="GO" id="GO:0016747">
    <property type="term" value="F:acyltransferase activity, transferring groups other than amino-acyl groups"/>
    <property type="evidence" value="ECO:0007669"/>
    <property type="project" value="InterPro"/>
</dbReference>
<feature type="transmembrane region" description="Helical" evidence="3">
    <location>
        <begin position="35"/>
        <end position="57"/>
    </location>
</feature>
<comment type="similarity">
    <text evidence="2">Belongs to the acyltransferase 3 family.</text>
</comment>
<evidence type="ECO:0000313" key="5">
    <source>
        <dbReference type="EMBL" id="HIV73935.1"/>
    </source>
</evidence>
<dbReference type="EMBL" id="DXHX01000035">
    <property type="protein sequence ID" value="HIV73935.1"/>
    <property type="molecule type" value="Genomic_DNA"/>
</dbReference>
<comment type="subcellular location">
    <subcellularLocation>
        <location evidence="1">Membrane</location>
    </subcellularLocation>
</comment>
<feature type="transmembrane region" description="Helical" evidence="3">
    <location>
        <begin position="12"/>
        <end position="29"/>
    </location>
</feature>
<dbReference type="PANTHER" id="PTHR37312:SF1">
    <property type="entry name" value="MEMBRANE-BOUND ACYLTRANSFERASE YKRP-RELATED"/>
    <property type="match status" value="1"/>
</dbReference>
<feature type="transmembrane region" description="Helical" evidence="3">
    <location>
        <begin position="69"/>
        <end position="91"/>
    </location>
</feature>
<evidence type="ECO:0000256" key="2">
    <source>
        <dbReference type="ARBA" id="ARBA00007400"/>
    </source>
</evidence>
<feature type="transmembrane region" description="Helical" evidence="3">
    <location>
        <begin position="130"/>
        <end position="146"/>
    </location>
</feature>
<feature type="transmembrane region" description="Helical" evidence="3">
    <location>
        <begin position="223"/>
        <end position="245"/>
    </location>
</feature>
<evidence type="ECO:0000256" key="3">
    <source>
        <dbReference type="SAM" id="Phobius"/>
    </source>
</evidence>
<dbReference type="AlphaFoldDB" id="A0A9D1PK69"/>